<protein>
    <submittedName>
        <fullName evidence="1">Uncharacterized protein</fullName>
    </submittedName>
</protein>
<proteinExistence type="predicted"/>
<dbReference type="Proteomes" id="UP000182660">
    <property type="component" value="Unassembled WGS sequence"/>
</dbReference>
<organism evidence="1 2">
    <name type="scientific">Moritella viscosa</name>
    <dbReference type="NCBI Taxonomy" id="80854"/>
    <lineage>
        <taxon>Bacteria</taxon>
        <taxon>Pseudomonadati</taxon>
        <taxon>Pseudomonadota</taxon>
        <taxon>Gammaproteobacteria</taxon>
        <taxon>Alteromonadales</taxon>
        <taxon>Moritellaceae</taxon>
        <taxon>Moritella</taxon>
    </lineage>
</organism>
<accession>A0ABY1HJ84</accession>
<name>A0ABY1HJ84_9GAMM</name>
<sequence length="246" mass="27201">MITDNSAARLLSILDYGKGLNPNSTIQNAWMRIFKLKGDDPNAHSVLMSKLGQVMLLPHEIKLLVEQYYPTQAPALNHTLNQIQVAFLSQNLSGVWHEFIRHIDTHCISTLSMVAALLDNKLENKLIDHKELDSFRERVQSLISETVDSELSVEFKKFMTHYLQKILGAINDYLISGAMPILDAVEATIGHAVLDPIFKGELKDTDTGLKIREMLGDLANVVTIATAATGAVTYIASNGFPMLGLS</sequence>
<dbReference type="EMBL" id="FPLJ01000103">
    <property type="protein sequence ID" value="SGZ01039.1"/>
    <property type="molecule type" value="Genomic_DNA"/>
</dbReference>
<evidence type="ECO:0000313" key="2">
    <source>
        <dbReference type="Proteomes" id="UP000182660"/>
    </source>
</evidence>
<reference evidence="1 2" key="1">
    <citation type="submission" date="2016-11" db="EMBL/GenBank/DDBJ databases">
        <authorList>
            <person name="Klemetsen T."/>
        </authorList>
    </citation>
    <scope>NUCLEOTIDE SEQUENCE [LARGE SCALE GENOMIC DNA]</scope>
    <source>
        <strain evidence="1">MT 2528</strain>
    </source>
</reference>
<evidence type="ECO:0000313" key="1">
    <source>
        <dbReference type="EMBL" id="SGZ01039.1"/>
    </source>
</evidence>
<dbReference type="RefSeq" id="WP_075532042.1">
    <property type="nucleotide sequence ID" value="NZ_CAWRCN010000034.1"/>
</dbReference>
<gene>
    <name evidence="1" type="ORF">MT2528_4151</name>
</gene>
<keyword evidence="2" id="KW-1185">Reference proteome</keyword>
<comment type="caution">
    <text evidence="1">The sequence shown here is derived from an EMBL/GenBank/DDBJ whole genome shotgun (WGS) entry which is preliminary data.</text>
</comment>